<organism evidence="2 3">
    <name type="scientific">Sphaerisporangium rufum</name>
    <dbReference type="NCBI Taxonomy" id="1381558"/>
    <lineage>
        <taxon>Bacteria</taxon>
        <taxon>Bacillati</taxon>
        <taxon>Actinomycetota</taxon>
        <taxon>Actinomycetes</taxon>
        <taxon>Streptosporangiales</taxon>
        <taxon>Streptosporangiaceae</taxon>
        <taxon>Sphaerisporangium</taxon>
    </lineage>
</organism>
<evidence type="ECO:0008006" key="4">
    <source>
        <dbReference type="Google" id="ProtNLM"/>
    </source>
</evidence>
<dbReference type="AlphaFoldDB" id="A0A919R7U2"/>
<comment type="caution">
    <text evidence="2">The sequence shown here is derived from an EMBL/GenBank/DDBJ whole genome shotgun (WGS) entry which is preliminary data.</text>
</comment>
<dbReference type="NCBIfam" id="NF038083">
    <property type="entry name" value="CU044_5270_fam"/>
    <property type="match status" value="1"/>
</dbReference>
<dbReference type="RefSeq" id="WP_203992076.1">
    <property type="nucleotide sequence ID" value="NZ_BOOU01000080.1"/>
</dbReference>
<reference evidence="2" key="1">
    <citation type="submission" date="2021-01" db="EMBL/GenBank/DDBJ databases">
        <title>Whole genome shotgun sequence of Sphaerisporangium rufum NBRC 109079.</title>
        <authorList>
            <person name="Komaki H."/>
            <person name="Tamura T."/>
        </authorList>
    </citation>
    <scope>NUCLEOTIDE SEQUENCE</scope>
    <source>
        <strain evidence="2">NBRC 109079</strain>
    </source>
</reference>
<keyword evidence="3" id="KW-1185">Reference proteome</keyword>
<keyword evidence="1" id="KW-0472">Membrane</keyword>
<protein>
    <recommendedName>
        <fullName evidence="4">CU044_5270 family protein</fullName>
    </recommendedName>
</protein>
<sequence length="408" mass="43358">MDETTDRGNSSRPAGPEDLTAVRRLLSEPGPDHDAVAAGRARLMAAITAAEPPGRQARRRWRPAGRPRHWAVGSALLGAVAASAVVVTTLAVPDTGALVTVPPSAASDSAKPGPQATAQHILLAAATAVTAGAAESGTYWRTRVVRGQTMVSPDRRYLLRRGSAEEIWLAVAPAGQSHRIFEPLPVQPVTAQDVAAWRAAGSPAEWRYPIDVDDFGEVEPGEVVKSSPSPPFGSRLTGGWRGSAGHLMKRSVSWAEARRIPDDPQELRAYLEARIGGLTKKFPSIDLEQRLEPMVQASCFELLAGLPVSPQVRAAAFRLLASMPGMRAEGAVTDPLGRTGQGLSYQLNGPVARQRLLVVAPDTGLLLADQTRGTATLADGRRVNIGAYTAYEQAGWTDEEPDLPADHD</sequence>
<accession>A0A919R7U2</accession>
<gene>
    <name evidence="2" type="ORF">Sru01_57800</name>
</gene>
<name>A0A919R7U2_9ACTN</name>
<keyword evidence="1" id="KW-0812">Transmembrane</keyword>
<feature type="transmembrane region" description="Helical" evidence="1">
    <location>
        <begin position="70"/>
        <end position="92"/>
    </location>
</feature>
<evidence type="ECO:0000256" key="1">
    <source>
        <dbReference type="SAM" id="Phobius"/>
    </source>
</evidence>
<dbReference type="EMBL" id="BOOU01000080">
    <property type="protein sequence ID" value="GII80798.1"/>
    <property type="molecule type" value="Genomic_DNA"/>
</dbReference>
<proteinExistence type="predicted"/>
<dbReference type="Proteomes" id="UP000655287">
    <property type="component" value="Unassembled WGS sequence"/>
</dbReference>
<keyword evidence="1" id="KW-1133">Transmembrane helix</keyword>
<dbReference type="InterPro" id="IPR047789">
    <property type="entry name" value="CU044_5270-like"/>
</dbReference>
<evidence type="ECO:0000313" key="2">
    <source>
        <dbReference type="EMBL" id="GII80798.1"/>
    </source>
</evidence>
<evidence type="ECO:0000313" key="3">
    <source>
        <dbReference type="Proteomes" id="UP000655287"/>
    </source>
</evidence>